<comment type="caution">
    <text evidence="5">The sequence shown here is derived from an EMBL/GenBank/DDBJ whole genome shotgun (WGS) entry which is preliminary data.</text>
</comment>
<dbReference type="PRINTS" id="PR00420">
    <property type="entry name" value="RNGMNOXGNASE"/>
</dbReference>
<keyword evidence="3" id="KW-0274">FAD</keyword>
<evidence type="ECO:0000313" key="6">
    <source>
        <dbReference type="Proteomes" id="UP001501303"/>
    </source>
</evidence>
<dbReference type="PANTHER" id="PTHR43004">
    <property type="entry name" value="TRK SYSTEM POTASSIUM UPTAKE PROTEIN"/>
    <property type="match status" value="1"/>
</dbReference>
<dbReference type="PANTHER" id="PTHR43004:SF19">
    <property type="entry name" value="BINDING MONOOXYGENASE, PUTATIVE (JCVI)-RELATED"/>
    <property type="match status" value="1"/>
</dbReference>
<keyword evidence="6" id="KW-1185">Reference proteome</keyword>
<keyword evidence="2" id="KW-0285">Flavoprotein</keyword>
<proteinExistence type="predicted"/>
<dbReference type="Gene3D" id="3.30.70.2450">
    <property type="match status" value="1"/>
</dbReference>
<dbReference type="RefSeq" id="WP_344263438.1">
    <property type="nucleotide sequence ID" value="NZ_BAAAMJ010000033.1"/>
</dbReference>
<accession>A0ABN2PKP2</accession>
<organism evidence="5 6">
    <name type="scientific">Streptomyces sodiiphilus</name>
    <dbReference type="NCBI Taxonomy" id="226217"/>
    <lineage>
        <taxon>Bacteria</taxon>
        <taxon>Bacillati</taxon>
        <taxon>Actinomycetota</taxon>
        <taxon>Actinomycetes</taxon>
        <taxon>Kitasatosporales</taxon>
        <taxon>Streptomycetaceae</taxon>
        <taxon>Streptomyces</taxon>
    </lineage>
</organism>
<sequence length="540" mass="56874">MLPVIIVGAGPTGLALALALAGHGVPSQVLDEGDGQPAVRPARTCVLPWDIARWARRHGAVREAAGWRVWQTTHRHRTVLREDFDEDTASLHLPQHALEESLRRAVEGQRLIRVTNGCRLVSLEQDRDAVLARTTAGGPDAGAVSGDSVQEWRGSHLVGCDGARSTVRKLLRIAFAGRTAVERYAVAALRAALPRPGEAGLHCGLPGATRSEPGEVTVRPLPRERWRLDWPLAGDGALITPDTMLERIHTTLAAWHDGEVPEYELLDTGVHICHQRLARRWRSGRVFLAGDAAHLLGALGTQQVAEGLRDAENLAWKLAAACHDGDTTGTGHLLDSYEAERRAAVGARLRAVDQALPLVRGRGGLSARLTGGGGRSRLALLSDSHLGRGTLGAVPEYSRSPLAPPGSVGTVAGAATGAPVTDVPVIALDGSRGRLHERLGGALLLVLTAPGARVWDARHWLAAGLMPELARVASHLPLPADLLVTEEYPGTSAHTVLVVRPDGHLAAALPSAAEGPLRACVDALRGTAPGATGVRTGPPG</sequence>
<reference evidence="5 6" key="1">
    <citation type="journal article" date="2019" name="Int. J. Syst. Evol. Microbiol.">
        <title>The Global Catalogue of Microorganisms (GCM) 10K type strain sequencing project: providing services to taxonomists for standard genome sequencing and annotation.</title>
        <authorList>
            <consortium name="The Broad Institute Genomics Platform"/>
            <consortium name="The Broad Institute Genome Sequencing Center for Infectious Disease"/>
            <person name="Wu L."/>
            <person name="Ma J."/>
        </authorList>
    </citation>
    <scope>NUCLEOTIDE SEQUENCE [LARGE SCALE GENOMIC DNA]</scope>
    <source>
        <strain evidence="5 6">JCM 13581</strain>
    </source>
</reference>
<evidence type="ECO:0000313" key="5">
    <source>
        <dbReference type="EMBL" id="GAA1923522.1"/>
    </source>
</evidence>
<keyword evidence="5" id="KW-0560">Oxidoreductase</keyword>
<dbReference type="InterPro" id="IPR002938">
    <property type="entry name" value="FAD-bd"/>
</dbReference>
<dbReference type="EMBL" id="BAAAMJ010000033">
    <property type="protein sequence ID" value="GAA1923522.1"/>
    <property type="molecule type" value="Genomic_DNA"/>
</dbReference>
<evidence type="ECO:0000256" key="1">
    <source>
        <dbReference type="ARBA" id="ARBA00001974"/>
    </source>
</evidence>
<dbReference type="GO" id="GO:0004497">
    <property type="term" value="F:monooxygenase activity"/>
    <property type="evidence" value="ECO:0007669"/>
    <property type="project" value="UniProtKB-KW"/>
</dbReference>
<evidence type="ECO:0000259" key="4">
    <source>
        <dbReference type="Pfam" id="PF01494"/>
    </source>
</evidence>
<dbReference type="InterPro" id="IPR050641">
    <property type="entry name" value="RIFMO-like"/>
</dbReference>
<dbReference type="SUPFAM" id="SSF51905">
    <property type="entry name" value="FAD/NAD(P)-binding domain"/>
    <property type="match status" value="1"/>
</dbReference>
<protein>
    <submittedName>
        <fullName evidence="5">FAD-dependent monooxygenase</fullName>
    </submittedName>
</protein>
<evidence type="ECO:0000256" key="3">
    <source>
        <dbReference type="ARBA" id="ARBA00022827"/>
    </source>
</evidence>
<gene>
    <name evidence="5" type="ORF">GCM10009716_34920</name>
</gene>
<dbReference type="Proteomes" id="UP001501303">
    <property type="component" value="Unassembled WGS sequence"/>
</dbReference>
<feature type="domain" description="FAD-binding" evidence="4">
    <location>
        <begin position="2"/>
        <end position="347"/>
    </location>
</feature>
<dbReference type="Pfam" id="PF01494">
    <property type="entry name" value="FAD_binding_3"/>
    <property type="match status" value="1"/>
</dbReference>
<keyword evidence="5" id="KW-0503">Monooxygenase</keyword>
<dbReference type="InterPro" id="IPR036188">
    <property type="entry name" value="FAD/NAD-bd_sf"/>
</dbReference>
<name>A0ABN2PKP2_9ACTN</name>
<evidence type="ECO:0000256" key="2">
    <source>
        <dbReference type="ARBA" id="ARBA00022630"/>
    </source>
</evidence>
<dbReference type="Gene3D" id="3.50.50.60">
    <property type="entry name" value="FAD/NAD(P)-binding domain"/>
    <property type="match status" value="1"/>
</dbReference>
<comment type="cofactor">
    <cofactor evidence="1">
        <name>FAD</name>
        <dbReference type="ChEBI" id="CHEBI:57692"/>
    </cofactor>
</comment>